<dbReference type="EMBL" id="VTPC01000901">
    <property type="protein sequence ID" value="KAF2903920.1"/>
    <property type="molecule type" value="Genomic_DNA"/>
</dbReference>
<evidence type="ECO:0000259" key="1">
    <source>
        <dbReference type="PROSITE" id="PS50105"/>
    </source>
</evidence>
<dbReference type="SUPFAM" id="SSF47769">
    <property type="entry name" value="SAM/Pointed domain"/>
    <property type="match status" value="1"/>
</dbReference>
<sequence>LTWPRFGSLVSLRSKFRPSQSNVSDSGRRKARKHLEINEWLKVLELEQYESFFADFDGVEELLEHTEADIKNLGIKIASHRARIMSSLTALSAKYNNNGYLRRETASRHSVAADNRKRIQQHDTLSDLKVVSDAIQSKSLNNLIM</sequence>
<dbReference type="PROSITE" id="PS50105">
    <property type="entry name" value="SAM_DOMAIN"/>
    <property type="match status" value="1"/>
</dbReference>
<proteinExistence type="predicted"/>
<evidence type="ECO:0000313" key="2">
    <source>
        <dbReference type="EMBL" id="KAF2903920.1"/>
    </source>
</evidence>
<comment type="caution">
    <text evidence="2">The sequence shown here is derived from an EMBL/GenBank/DDBJ whole genome shotgun (WGS) entry which is preliminary data.</text>
</comment>
<dbReference type="SMART" id="SM00454">
    <property type="entry name" value="SAM"/>
    <property type="match status" value="1"/>
</dbReference>
<dbReference type="OrthoDB" id="2412973at2759"/>
<dbReference type="Gene3D" id="1.10.150.50">
    <property type="entry name" value="Transcription Factor, Ets-1"/>
    <property type="match status" value="1"/>
</dbReference>
<evidence type="ECO:0000313" key="3">
    <source>
        <dbReference type="Proteomes" id="UP000801492"/>
    </source>
</evidence>
<name>A0A8K0DCW7_IGNLU</name>
<keyword evidence="3" id="KW-1185">Reference proteome</keyword>
<organism evidence="2 3">
    <name type="scientific">Ignelater luminosus</name>
    <name type="common">Cucubano</name>
    <name type="synonym">Pyrophorus luminosus</name>
    <dbReference type="NCBI Taxonomy" id="2038154"/>
    <lineage>
        <taxon>Eukaryota</taxon>
        <taxon>Metazoa</taxon>
        <taxon>Ecdysozoa</taxon>
        <taxon>Arthropoda</taxon>
        <taxon>Hexapoda</taxon>
        <taxon>Insecta</taxon>
        <taxon>Pterygota</taxon>
        <taxon>Neoptera</taxon>
        <taxon>Endopterygota</taxon>
        <taxon>Coleoptera</taxon>
        <taxon>Polyphaga</taxon>
        <taxon>Elateriformia</taxon>
        <taxon>Elateroidea</taxon>
        <taxon>Elateridae</taxon>
        <taxon>Agrypninae</taxon>
        <taxon>Pyrophorini</taxon>
        <taxon>Ignelater</taxon>
    </lineage>
</organism>
<feature type="non-terminal residue" evidence="2">
    <location>
        <position position="145"/>
    </location>
</feature>
<dbReference type="InterPro" id="IPR001660">
    <property type="entry name" value="SAM"/>
</dbReference>
<protein>
    <recommendedName>
        <fullName evidence="1">SAM domain-containing protein</fullName>
    </recommendedName>
</protein>
<dbReference type="AlphaFoldDB" id="A0A8K0DCW7"/>
<gene>
    <name evidence="2" type="ORF">ILUMI_02255</name>
</gene>
<accession>A0A8K0DCW7</accession>
<dbReference type="Pfam" id="PF00536">
    <property type="entry name" value="SAM_1"/>
    <property type="match status" value="1"/>
</dbReference>
<dbReference type="InterPro" id="IPR013761">
    <property type="entry name" value="SAM/pointed_sf"/>
</dbReference>
<dbReference type="Proteomes" id="UP000801492">
    <property type="component" value="Unassembled WGS sequence"/>
</dbReference>
<reference evidence="2" key="1">
    <citation type="submission" date="2019-08" db="EMBL/GenBank/DDBJ databases">
        <title>The genome of the North American firefly Photinus pyralis.</title>
        <authorList>
            <consortium name="Photinus pyralis genome working group"/>
            <person name="Fallon T.R."/>
            <person name="Sander Lower S.E."/>
            <person name="Weng J.-K."/>
        </authorList>
    </citation>
    <scope>NUCLEOTIDE SEQUENCE</scope>
    <source>
        <strain evidence="2">TRF0915ILg1</strain>
        <tissue evidence="2">Whole body</tissue>
    </source>
</reference>
<feature type="non-terminal residue" evidence="2">
    <location>
        <position position="1"/>
    </location>
</feature>
<feature type="domain" description="SAM" evidence="1">
    <location>
        <begin position="36"/>
        <end position="94"/>
    </location>
</feature>